<organism evidence="1 2">
    <name type="scientific">Paraburkholderia terrae</name>
    <dbReference type="NCBI Taxonomy" id="311230"/>
    <lineage>
        <taxon>Bacteria</taxon>
        <taxon>Pseudomonadati</taxon>
        <taxon>Pseudomonadota</taxon>
        <taxon>Betaproteobacteria</taxon>
        <taxon>Burkholderiales</taxon>
        <taxon>Burkholderiaceae</taxon>
        <taxon>Paraburkholderia</taxon>
    </lineage>
</organism>
<name>A0A2I8F5D0_9BURK</name>
<proteinExistence type="predicted"/>
<sequence length="81" mass="8938">MILDLAVHEMTSRAKLPKLGVCAGQQRLAALDLLCEQGRITKDYLVPVLNVSEGEALATSLIENRTREAMHIADKWVAFGF</sequence>
<gene>
    <name evidence="1" type="ORF">C2L65_41745</name>
</gene>
<dbReference type="RefSeq" id="WP_103254673.1">
    <property type="nucleotide sequence ID" value="NZ_CP026114.1"/>
</dbReference>
<dbReference type="Proteomes" id="UP000243502">
    <property type="component" value="Chromosome 4"/>
</dbReference>
<dbReference type="AlphaFoldDB" id="A0A2I8F5D0"/>
<evidence type="ECO:0000313" key="1">
    <source>
        <dbReference type="EMBL" id="AUT66274.1"/>
    </source>
</evidence>
<reference evidence="1 2" key="1">
    <citation type="submission" date="2018-01" db="EMBL/GenBank/DDBJ databases">
        <title>Species boundaries and ecological features among Paraburkholderia terrae DSMZ17804T, P. hospita DSMZ17164T and P. caribensis DSMZ13236T.</title>
        <authorList>
            <person name="Pratama A.A."/>
        </authorList>
    </citation>
    <scope>NUCLEOTIDE SEQUENCE [LARGE SCALE GENOMIC DNA]</scope>
    <source>
        <strain evidence="1 2">DSM 17804</strain>
    </source>
</reference>
<dbReference type="KEGG" id="pter:C2L65_41745"/>
<protein>
    <recommendedName>
        <fullName evidence="3">ParB/Sulfiredoxin domain-containing protein</fullName>
    </recommendedName>
</protein>
<dbReference type="CDD" id="cd16406">
    <property type="entry name" value="ParB_N_like"/>
    <property type="match status" value="1"/>
</dbReference>
<evidence type="ECO:0000313" key="2">
    <source>
        <dbReference type="Proteomes" id="UP000243502"/>
    </source>
</evidence>
<evidence type="ECO:0008006" key="3">
    <source>
        <dbReference type="Google" id="ProtNLM"/>
    </source>
</evidence>
<dbReference type="OrthoDB" id="9813122at2"/>
<dbReference type="EMBL" id="CP026114">
    <property type="protein sequence ID" value="AUT66274.1"/>
    <property type="molecule type" value="Genomic_DNA"/>
</dbReference>
<accession>A0A2I8F5D0</accession>